<dbReference type="EMBL" id="SLWM01000039">
    <property type="protein sequence ID" value="TCO09570.1"/>
    <property type="molecule type" value="Genomic_DNA"/>
</dbReference>
<dbReference type="Proteomes" id="UP000295818">
    <property type="component" value="Unassembled WGS sequence"/>
</dbReference>
<evidence type="ECO:0000313" key="2">
    <source>
        <dbReference type="Proteomes" id="UP000295818"/>
    </source>
</evidence>
<gene>
    <name evidence="1" type="ORF">EV644_13937</name>
</gene>
<dbReference type="RefSeq" id="WP_241999417.1">
    <property type="nucleotide sequence ID" value="NZ_SLWM01000039.1"/>
</dbReference>
<comment type="caution">
    <text evidence="1">The sequence shown here is derived from an EMBL/GenBank/DDBJ whole genome shotgun (WGS) entry which is preliminary data.</text>
</comment>
<name>A0ABY2B8Y6_9ACTN</name>
<evidence type="ECO:0000313" key="1">
    <source>
        <dbReference type="EMBL" id="TCO09570.1"/>
    </source>
</evidence>
<dbReference type="Pfam" id="PF15589">
    <property type="entry name" value="Imm21"/>
    <property type="match status" value="1"/>
</dbReference>
<reference evidence="1 2" key="1">
    <citation type="journal article" date="2015" name="Stand. Genomic Sci.">
        <title>Genomic Encyclopedia of Bacterial and Archaeal Type Strains, Phase III: the genomes of soil and plant-associated and newly described type strains.</title>
        <authorList>
            <person name="Whitman W.B."/>
            <person name="Woyke T."/>
            <person name="Klenk H.P."/>
            <person name="Zhou Y."/>
            <person name="Lilburn T.G."/>
            <person name="Beck B.J."/>
            <person name="De Vos P."/>
            <person name="Vandamme P."/>
            <person name="Eisen J.A."/>
            <person name="Garrity G."/>
            <person name="Hugenholtz P."/>
            <person name="Kyrpides N.C."/>
        </authorList>
    </citation>
    <scope>NUCLEOTIDE SEQUENCE [LARGE SCALE GENOMIC DNA]</scope>
    <source>
        <strain evidence="1 2">VKM Ac-2538</strain>
    </source>
</reference>
<accession>A0ABY2B8Y6</accession>
<sequence>MDFIEIRFDLGLPVDRDDVEDELNEALAGVGEVSGAGSGAFGAHLDVDIDPGAPRDEVVDRVLSLLSRLGLAGLARIRPGDGTEWVEAGAAWNSGNERAPGASSAAASPRFPHGREMRTVEWIDSGGGPLIAVPESVLGAWKGADNVDEEADEFDEEAGDYGRACAVDGYAGVIDVGGTAALVLGDAPAPTAFLPEHSLFVRRVAADSEEPALAAVGQGLEVAEWEEPTDWEVPGPVVLFDSAYSAEDLDRTGSLRIDLAPGRYRVESAYVEPDDDTWLVLIRLTVR</sequence>
<protein>
    <submittedName>
        <fullName evidence="1">Immunity protein 21 of polymorphic toxin system</fullName>
    </submittedName>
</protein>
<proteinExistence type="predicted"/>
<dbReference type="InterPro" id="IPR028961">
    <property type="entry name" value="Imm21"/>
</dbReference>
<keyword evidence="2" id="KW-1185">Reference proteome</keyword>
<organism evidence="1 2">
    <name type="scientific">Kribbella orskensis</name>
    <dbReference type="NCBI Taxonomy" id="2512216"/>
    <lineage>
        <taxon>Bacteria</taxon>
        <taxon>Bacillati</taxon>
        <taxon>Actinomycetota</taxon>
        <taxon>Actinomycetes</taxon>
        <taxon>Propionibacteriales</taxon>
        <taxon>Kribbellaceae</taxon>
        <taxon>Kribbella</taxon>
    </lineage>
</organism>